<dbReference type="SUPFAM" id="SSF51445">
    <property type="entry name" value="(Trans)glycosidases"/>
    <property type="match status" value="1"/>
</dbReference>
<evidence type="ECO:0000256" key="6">
    <source>
        <dbReference type="ARBA" id="ARBA00023180"/>
    </source>
</evidence>
<evidence type="ECO:0000256" key="5">
    <source>
        <dbReference type="ARBA" id="ARBA00023001"/>
    </source>
</evidence>
<dbReference type="GO" id="GO:0030245">
    <property type="term" value="P:cellulose catabolic process"/>
    <property type="evidence" value="ECO:0007669"/>
    <property type="project" value="UniProtKB-KW"/>
</dbReference>
<keyword evidence="7 10" id="KW-0119">Carbohydrate metabolism</keyword>
<dbReference type="Gene3D" id="3.40.50.1700">
    <property type="entry name" value="Glycoside hydrolase family 3 C-terminal domain"/>
    <property type="match status" value="1"/>
</dbReference>
<dbReference type="InterPro" id="IPR037524">
    <property type="entry name" value="PA14/GLEYA"/>
</dbReference>
<evidence type="ECO:0000313" key="12">
    <source>
        <dbReference type="EMBL" id="KAK5054714.1"/>
    </source>
</evidence>
<keyword evidence="4 10" id="KW-0378">Hydrolase</keyword>
<keyword evidence="8 10" id="KW-0326">Glycosidase</keyword>
<proteinExistence type="inferred from homology"/>
<keyword evidence="9 10" id="KW-0624">Polysaccharide degradation</keyword>
<dbReference type="Proteomes" id="UP001358417">
    <property type="component" value="Unassembled WGS sequence"/>
</dbReference>
<evidence type="ECO:0000259" key="11">
    <source>
        <dbReference type="PROSITE" id="PS51820"/>
    </source>
</evidence>
<evidence type="ECO:0000256" key="4">
    <source>
        <dbReference type="ARBA" id="ARBA00022801"/>
    </source>
</evidence>
<dbReference type="SMART" id="SM01217">
    <property type="entry name" value="Fn3_like"/>
    <property type="match status" value="1"/>
</dbReference>
<dbReference type="InterPro" id="IPR026891">
    <property type="entry name" value="Fn3-like"/>
</dbReference>
<dbReference type="InterPro" id="IPR036881">
    <property type="entry name" value="Glyco_hydro_3_C_sf"/>
</dbReference>
<dbReference type="Gene3D" id="2.60.40.10">
    <property type="entry name" value="Immunoglobulins"/>
    <property type="match status" value="1"/>
</dbReference>
<evidence type="ECO:0000256" key="9">
    <source>
        <dbReference type="ARBA" id="ARBA00023326"/>
    </source>
</evidence>
<dbReference type="FunFam" id="3.20.20.300:FF:000006">
    <property type="entry name" value="Beta-glucosidase H"/>
    <property type="match status" value="1"/>
</dbReference>
<evidence type="ECO:0000256" key="7">
    <source>
        <dbReference type="ARBA" id="ARBA00023277"/>
    </source>
</evidence>
<gene>
    <name evidence="12" type="ORF">LTR84_001606</name>
</gene>
<dbReference type="SUPFAM" id="SSF52279">
    <property type="entry name" value="Beta-D-glucan exohydrolase, C-terminal domain"/>
    <property type="match status" value="1"/>
</dbReference>
<dbReference type="InterPro" id="IPR036962">
    <property type="entry name" value="Glyco_hydro_3_N_sf"/>
</dbReference>
<dbReference type="PANTHER" id="PTHR42715">
    <property type="entry name" value="BETA-GLUCOSIDASE"/>
    <property type="match status" value="1"/>
</dbReference>
<dbReference type="Pfam" id="PF01915">
    <property type="entry name" value="Glyco_hydro_3_C"/>
    <property type="match status" value="1"/>
</dbReference>
<evidence type="ECO:0000313" key="13">
    <source>
        <dbReference type="Proteomes" id="UP001358417"/>
    </source>
</evidence>
<dbReference type="EMBL" id="JAVRRD010000010">
    <property type="protein sequence ID" value="KAK5054714.1"/>
    <property type="molecule type" value="Genomic_DNA"/>
</dbReference>
<dbReference type="Pfam" id="PF14310">
    <property type="entry name" value="Fn3-like"/>
    <property type="match status" value="1"/>
</dbReference>
<dbReference type="InterPro" id="IPR001764">
    <property type="entry name" value="Glyco_hydro_3_N"/>
</dbReference>
<protein>
    <recommendedName>
        <fullName evidence="10">beta-glucosidase</fullName>
        <ecNumber evidence="10">3.2.1.21</ecNumber>
    </recommendedName>
</protein>
<organism evidence="12 13">
    <name type="scientific">Exophiala bonariae</name>
    <dbReference type="NCBI Taxonomy" id="1690606"/>
    <lineage>
        <taxon>Eukaryota</taxon>
        <taxon>Fungi</taxon>
        <taxon>Dikarya</taxon>
        <taxon>Ascomycota</taxon>
        <taxon>Pezizomycotina</taxon>
        <taxon>Eurotiomycetes</taxon>
        <taxon>Chaetothyriomycetidae</taxon>
        <taxon>Chaetothyriales</taxon>
        <taxon>Herpotrichiellaceae</taxon>
        <taxon>Exophiala</taxon>
    </lineage>
</organism>
<dbReference type="AlphaFoldDB" id="A0AAV9ND84"/>
<dbReference type="Pfam" id="PF00933">
    <property type="entry name" value="Glyco_hydro_3"/>
    <property type="match status" value="1"/>
</dbReference>
<evidence type="ECO:0000256" key="3">
    <source>
        <dbReference type="ARBA" id="ARBA00005336"/>
    </source>
</evidence>
<dbReference type="SMART" id="SM00758">
    <property type="entry name" value="PA14"/>
    <property type="match status" value="1"/>
</dbReference>
<reference evidence="12 13" key="1">
    <citation type="submission" date="2023-08" db="EMBL/GenBank/DDBJ databases">
        <title>Black Yeasts Isolated from many extreme environments.</title>
        <authorList>
            <person name="Coleine C."/>
            <person name="Stajich J.E."/>
            <person name="Selbmann L."/>
        </authorList>
    </citation>
    <scope>NUCLEOTIDE SEQUENCE [LARGE SCALE GENOMIC DNA]</scope>
    <source>
        <strain evidence="12 13">CCFEE 5792</strain>
    </source>
</reference>
<dbReference type="PANTHER" id="PTHR42715:SF27">
    <property type="entry name" value="BETA-GLUCOSIDASE-RELATED"/>
    <property type="match status" value="1"/>
</dbReference>
<dbReference type="FunFam" id="2.60.40.10:FF:000495">
    <property type="entry name" value="Periplasmic beta-glucosidase"/>
    <property type="match status" value="1"/>
</dbReference>
<dbReference type="GeneID" id="89969826"/>
<dbReference type="InterPro" id="IPR002772">
    <property type="entry name" value="Glyco_hydro_3_C"/>
</dbReference>
<sequence>MGDAGNYELDQPQGKLDVESLLSQLTLTEKVALTAGKDFWHTNPIPRLSIPSIRLSDGPNGVRGTRFFDGTPSACLPCGTAIGATFDESLARQLGRLLGDEAKAKGAHVLLGPTINIQRSPLGGRGFESYSEDPFLSGVIAGNYCKGVQDKDIVPTLKHFVCNDQEHERMAVNAIVTERALREIYLAPFQTAIKLAQPGAVMSAYNKVNGTHASENKRLLEDILRKEWAWDGLVMSDWFGTYSTTEAIEAGLDLEMPGSTRFRGAALTHAVSSNKVKETELDNRVRNVLNLINKTRAAAIPEDAPETELNRPSDRALMRQAAAEAIVLLKNEDNNLPLKKEKPILVIGPNAKIATYCGGGSASLRPYAAVTPFDGIVSQSTSDVLFTQGAFAHKLLPEVGSSLRTEDGKVGFSLKVFNEPHGSSHRTLIEERHLTDANMWFIDFANPKLNKTWYADIQGIFTPDESADYDFGLSVHGTGRLFINEQLVVSNMENQKPGSAFLGSGTVEEKGTVRLEQGHHYKLLVQWGCAETSQLKQGGLVDFGQGGVRIGSAVSLSREQAIADAAKLAKQAEQVVIFAGLTGEWESEGYDRENMDLPPGTDDLISHVLDANPNSVVVIQSGTPVGMPWINKAKSVLHAWFGGNETGNGLADVIYGTVNPSAKLPLTIPKRVSDNPAFLNYRSEGGRTLYGEDIYVGYRWYDKVGIEPLFPFGHGLSYTDFKIESLSIVDHGTEKVCKVNVTNTGSVAGAEVVQAYISPPKASDTASGIQRATKELRGFNKIYLEAKQAREVAIPIDVLRATSFWDEARNSWCSEKGTYKVLVGSSSQGPFLETELEVSKTQWWNGL</sequence>
<comment type="similarity">
    <text evidence="3 10">Belongs to the glycosyl hydrolase 3 family.</text>
</comment>
<dbReference type="InterPro" id="IPR019800">
    <property type="entry name" value="Glyco_hydro_3_AS"/>
</dbReference>
<dbReference type="Gene3D" id="3.20.20.300">
    <property type="entry name" value="Glycoside hydrolase, family 3, N-terminal domain"/>
    <property type="match status" value="1"/>
</dbReference>
<dbReference type="PROSITE" id="PS00775">
    <property type="entry name" value="GLYCOSYL_HYDROL_F3"/>
    <property type="match status" value="1"/>
</dbReference>
<keyword evidence="6" id="KW-0325">Glycoprotein</keyword>
<dbReference type="InterPro" id="IPR017853">
    <property type="entry name" value="GH"/>
</dbReference>
<comment type="catalytic activity">
    <reaction evidence="1 10">
        <text>Hydrolysis of terminal, non-reducing beta-D-glucosyl residues with release of beta-D-glucose.</text>
        <dbReference type="EC" id="3.2.1.21"/>
    </reaction>
</comment>
<dbReference type="PROSITE" id="PS51820">
    <property type="entry name" value="PA14"/>
    <property type="match status" value="1"/>
</dbReference>
<evidence type="ECO:0000256" key="1">
    <source>
        <dbReference type="ARBA" id="ARBA00000448"/>
    </source>
</evidence>
<dbReference type="Gene3D" id="2.60.120.260">
    <property type="entry name" value="Galactose-binding domain-like"/>
    <property type="match status" value="1"/>
</dbReference>
<dbReference type="InterPro" id="IPR011658">
    <property type="entry name" value="PA14_dom"/>
</dbReference>
<dbReference type="Pfam" id="PF07691">
    <property type="entry name" value="PA14"/>
    <property type="match status" value="1"/>
</dbReference>
<dbReference type="EC" id="3.2.1.21" evidence="10"/>
<dbReference type="InterPro" id="IPR050288">
    <property type="entry name" value="Cellulose_deg_GH3"/>
</dbReference>
<accession>A0AAV9ND84</accession>
<dbReference type="RefSeq" id="XP_064707487.1">
    <property type="nucleotide sequence ID" value="XM_064845229.1"/>
</dbReference>
<evidence type="ECO:0000256" key="10">
    <source>
        <dbReference type="RuleBase" id="RU361161"/>
    </source>
</evidence>
<dbReference type="PRINTS" id="PR00133">
    <property type="entry name" value="GLHYDRLASE3"/>
</dbReference>
<keyword evidence="5" id="KW-0136">Cellulose degradation</keyword>
<dbReference type="InterPro" id="IPR013783">
    <property type="entry name" value="Ig-like_fold"/>
</dbReference>
<evidence type="ECO:0000256" key="8">
    <source>
        <dbReference type="ARBA" id="ARBA00023295"/>
    </source>
</evidence>
<keyword evidence="13" id="KW-1185">Reference proteome</keyword>
<name>A0AAV9ND84_9EURO</name>
<feature type="domain" description="PA14" evidence="11">
    <location>
        <begin position="407"/>
        <end position="566"/>
    </location>
</feature>
<comment type="pathway">
    <text evidence="2 10">Glycan metabolism; cellulose degradation.</text>
</comment>
<comment type="caution">
    <text evidence="12">The sequence shown here is derived from an EMBL/GenBank/DDBJ whole genome shotgun (WGS) entry which is preliminary data.</text>
</comment>
<evidence type="ECO:0000256" key="2">
    <source>
        <dbReference type="ARBA" id="ARBA00004987"/>
    </source>
</evidence>
<dbReference type="GO" id="GO:0008422">
    <property type="term" value="F:beta-glucosidase activity"/>
    <property type="evidence" value="ECO:0007669"/>
    <property type="project" value="UniProtKB-EC"/>
</dbReference>